<evidence type="ECO:0000259" key="5">
    <source>
        <dbReference type="Pfam" id="PF04824"/>
    </source>
</evidence>
<sequence>MFYSETILSRRGPLGKVWLAAHMERKLSKTQTLQTDIEQSVDAIMGQEIEVMALRLSGQLLLGVVRIYSRKAKYLLDDCNEALLKIKMAFRPGVVDMTEDQLVVNKTAITLQAGALDLDLLLPDVNWDMDFEDRPAQPHGHHQAHIDDITLRTADDFQQFDLNDAFDIGPSDGIGSQDFDGVDLGINWEDEQQNGDIRDDDIDQMSIDGSVGVGRDAPDHRDSIDSHILGRNGMDFDMDILSTRSKSRDPSEHNFGDDIDMGFPDLGGVDLGDLGIGFDEPLLDDGQRTPGQTRSPSRHSSPLSEAPATPPPDADLASLTAQPQELIKGKRKHKEKKQIIDSVTELQDGPGAKVGRGRGGGLAAPAAKDVSDIITEQHFLPRSSLVMQLLEIREDPLAHFLPTKVTPLGTYFCAAPPGLAPELNELFLRPIQHSLSNKRRAESPEKGSNKRTRLEGSVQGDDEIEQGRRAESLAPSVAMGSDILGRASLGPDAGFDFADQTGGLEDYQLDVPEFDAGGDYDMDRGKSAAPTDRSRTSTPGLGIEDGEDNYADATCPIALFDLRPSQSQTQTQATDREADTVDTEGKGYSKNTVKALGLIRKELQPTVDEEEEDKVLSFRKMADKASRRAAASFFFELLVLGTRDCVQLQQVAPFENIEVRSKAKLWEQQGHGTLPPSRSTSVAPSRGASVARSVASAIGL</sequence>
<evidence type="ECO:0000256" key="4">
    <source>
        <dbReference type="SAM" id="MobiDB-lite"/>
    </source>
</evidence>
<dbReference type="GO" id="GO:0030892">
    <property type="term" value="C:mitotic cohesin complex"/>
    <property type="evidence" value="ECO:0007669"/>
    <property type="project" value="TreeGrafter"/>
</dbReference>
<dbReference type="InterPro" id="IPR006910">
    <property type="entry name" value="Rad21_Rec8_N"/>
</dbReference>
<comment type="similarity">
    <text evidence="2">Belongs to the rad21 family.</text>
</comment>
<dbReference type="Pfam" id="PF04825">
    <property type="entry name" value="Rad21_Rec8_N"/>
    <property type="match status" value="1"/>
</dbReference>
<feature type="region of interest" description="Disordered" evidence="4">
    <location>
        <begin position="435"/>
        <end position="476"/>
    </location>
</feature>
<evidence type="ECO:0000259" key="6">
    <source>
        <dbReference type="Pfam" id="PF04825"/>
    </source>
</evidence>
<dbReference type="EMBL" id="ML213590">
    <property type="protein sequence ID" value="TFK44627.1"/>
    <property type="molecule type" value="Genomic_DNA"/>
</dbReference>
<dbReference type="PANTHER" id="PTHR12585">
    <property type="entry name" value="SCC1 / RAD21 FAMILY MEMBER"/>
    <property type="match status" value="1"/>
</dbReference>
<evidence type="ECO:0000256" key="3">
    <source>
        <dbReference type="ARBA" id="ARBA00023242"/>
    </source>
</evidence>
<feature type="compositionally biased region" description="Polar residues" evidence="4">
    <location>
        <begin position="289"/>
        <end position="303"/>
    </location>
</feature>
<dbReference type="Pfam" id="PF04824">
    <property type="entry name" value="Rad21_Rec8"/>
    <property type="match status" value="1"/>
</dbReference>
<feature type="compositionally biased region" description="Polar residues" evidence="4">
    <location>
        <begin position="564"/>
        <end position="573"/>
    </location>
</feature>
<keyword evidence="8" id="KW-1185">Reference proteome</keyword>
<proteinExistence type="inferred from homology"/>
<evidence type="ECO:0000313" key="7">
    <source>
        <dbReference type="EMBL" id="TFK44627.1"/>
    </source>
</evidence>
<dbReference type="GO" id="GO:1990414">
    <property type="term" value="P:replication-born double-strand break repair via sister chromatid exchange"/>
    <property type="evidence" value="ECO:0007669"/>
    <property type="project" value="TreeGrafter"/>
</dbReference>
<feature type="compositionally biased region" description="Basic and acidic residues" evidence="4">
    <location>
        <begin position="439"/>
        <end position="454"/>
    </location>
</feature>
<feature type="compositionally biased region" description="Basic and acidic residues" evidence="4">
    <location>
        <begin position="574"/>
        <end position="586"/>
    </location>
</feature>
<feature type="region of interest" description="Disordered" evidence="4">
    <location>
        <begin position="192"/>
        <end position="229"/>
    </location>
</feature>
<dbReference type="Gene3D" id="1.10.10.580">
    <property type="entry name" value="Structural maintenance of chromosome 1. Chain E"/>
    <property type="match status" value="1"/>
</dbReference>
<feature type="region of interest" description="Disordered" evidence="4">
    <location>
        <begin position="564"/>
        <end position="586"/>
    </location>
</feature>
<keyword evidence="3" id="KW-0539">Nucleus</keyword>
<dbReference type="STRING" id="68775.A0A5C3MI99"/>
<dbReference type="GO" id="GO:0007064">
    <property type="term" value="P:mitotic sister chromatid cohesion"/>
    <property type="evidence" value="ECO:0007669"/>
    <property type="project" value="TreeGrafter"/>
</dbReference>
<feature type="compositionally biased region" description="Acidic residues" evidence="4">
    <location>
        <begin position="192"/>
        <end position="203"/>
    </location>
</feature>
<dbReference type="InterPro" id="IPR036390">
    <property type="entry name" value="WH_DNA-bd_sf"/>
</dbReference>
<dbReference type="OrthoDB" id="10071381at2759"/>
<evidence type="ECO:0000256" key="2">
    <source>
        <dbReference type="ARBA" id="ARBA00009870"/>
    </source>
</evidence>
<dbReference type="InterPro" id="IPR023093">
    <property type="entry name" value="ScpA-like_C"/>
</dbReference>
<protein>
    <submittedName>
        <fullName evidence="7">Rec8 like protein-domain-containing protein</fullName>
    </submittedName>
</protein>
<evidence type="ECO:0000256" key="1">
    <source>
        <dbReference type="ARBA" id="ARBA00004123"/>
    </source>
</evidence>
<organism evidence="7 8">
    <name type="scientific">Crucibulum laeve</name>
    <dbReference type="NCBI Taxonomy" id="68775"/>
    <lineage>
        <taxon>Eukaryota</taxon>
        <taxon>Fungi</taxon>
        <taxon>Dikarya</taxon>
        <taxon>Basidiomycota</taxon>
        <taxon>Agaricomycotina</taxon>
        <taxon>Agaricomycetes</taxon>
        <taxon>Agaricomycetidae</taxon>
        <taxon>Agaricales</taxon>
        <taxon>Agaricineae</taxon>
        <taxon>Nidulariaceae</taxon>
        <taxon>Crucibulum</taxon>
    </lineage>
</organism>
<dbReference type="AlphaFoldDB" id="A0A5C3MI99"/>
<feature type="region of interest" description="Disordered" evidence="4">
    <location>
        <begin position="668"/>
        <end position="687"/>
    </location>
</feature>
<dbReference type="GO" id="GO:0005634">
    <property type="term" value="C:nucleus"/>
    <property type="evidence" value="ECO:0007669"/>
    <property type="project" value="UniProtKB-SubCell"/>
</dbReference>
<feature type="region of interest" description="Disordered" evidence="4">
    <location>
        <begin position="277"/>
        <end position="316"/>
    </location>
</feature>
<name>A0A5C3MI99_9AGAR</name>
<feature type="domain" description="Rad21/Rec8-like protein C-terminal eukaryotic" evidence="5">
    <location>
        <begin position="613"/>
        <end position="664"/>
    </location>
</feature>
<dbReference type="PANTHER" id="PTHR12585:SF69">
    <property type="entry name" value="FI11703P"/>
    <property type="match status" value="1"/>
</dbReference>
<reference evidence="7 8" key="1">
    <citation type="journal article" date="2019" name="Nat. Ecol. Evol.">
        <title>Megaphylogeny resolves global patterns of mushroom evolution.</title>
        <authorList>
            <person name="Varga T."/>
            <person name="Krizsan K."/>
            <person name="Foldi C."/>
            <person name="Dima B."/>
            <person name="Sanchez-Garcia M."/>
            <person name="Sanchez-Ramirez S."/>
            <person name="Szollosi G.J."/>
            <person name="Szarkandi J.G."/>
            <person name="Papp V."/>
            <person name="Albert L."/>
            <person name="Andreopoulos W."/>
            <person name="Angelini C."/>
            <person name="Antonin V."/>
            <person name="Barry K.W."/>
            <person name="Bougher N.L."/>
            <person name="Buchanan P."/>
            <person name="Buyck B."/>
            <person name="Bense V."/>
            <person name="Catcheside P."/>
            <person name="Chovatia M."/>
            <person name="Cooper J."/>
            <person name="Damon W."/>
            <person name="Desjardin D."/>
            <person name="Finy P."/>
            <person name="Geml J."/>
            <person name="Haridas S."/>
            <person name="Hughes K."/>
            <person name="Justo A."/>
            <person name="Karasinski D."/>
            <person name="Kautmanova I."/>
            <person name="Kiss B."/>
            <person name="Kocsube S."/>
            <person name="Kotiranta H."/>
            <person name="LaButti K.M."/>
            <person name="Lechner B.E."/>
            <person name="Liimatainen K."/>
            <person name="Lipzen A."/>
            <person name="Lukacs Z."/>
            <person name="Mihaltcheva S."/>
            <person name="Morgado L.N."/>
            <person name="Niskanen T."/>
            <person name="Noordeloos M.E."/>
            <person name="Ohm R.A."/>
            <person name="Ortiz-Santana B."/>
            <person name="Ovrebo C."/>
            <person name="Racz N."/>
            <person name="Riley R."/>
            <person name="Savchenko A."/>
            <person name="Shiryaev A."/>
            <person name="Soop K."/>
            <person name="Spirin V."/>
            <person name="Szebenyi C."/>
            <person name="Tomsovsky M."/>
            <person name="Tulloss R.E."/>
            <person name="Uehling J."/>
            <person name="Grigoriev I.V."/>
            <person name="Vagvolgyi C."/>
            <person name="Papp T."/>
            <person name="Martin F.M."/>
            <person name="Miettinen O."/>
            <person name="Hibbett D.S."/>
            <person name="Nagy L.G."/>
        </authorList>
    </citation>
    <scope>NUCLEOTIDE SEQUENCE [LARGE SCALE GENOMIC DNA]</scope>
    <source>
        <strain evidence="7 8">CBS 166.37</strain>
    </source>
</reference>
<comment type="subcellular location">
    <subcellularLocation>
        <location evidence="1">Nucleus</location>
    </subcellularLocation>
</comment>
<dbReference type="InterPro" id="IPR039781">
    <property type="entry name" value="Rad21/Rec8-like"/>
</dbReference>
<evidence type="ECO:0000313" key="8">
    <source>
        <dbReference type="Proteomes" id="UP000308652"/>
    </source>
</evidence>
<dbReference type="SUPFAM" id="SSF46785">
    <property type="entry name" value="Winged helix' DNA-binding domain"/>
    <property type="match status" value="1"/>
</dbReference>
<feature type="compositionally biased region" description="Basic and acidic residues" evidence="4">
    <location>
        <begin position="216"/>
        <end position="225"/>
    </location>
</feature>
<accession>A0A5C3MI99</accession>
<dbReference type="Proteomes" id="UP000308652">
    <property type="component" value="Unassembled WGS sequence"/>
</dbReference>
<feature type="domain" description="Rad21/Rec8-like protein N-terminal" evidence="6">
    <location>
        <begin position="1"/>
        <end position="101"/>
    </location>
</feature>
<feature type="region of interest" description="Disordered" evidence="4">
    <location>
        <begin position="510"/>
        <end position="548"/>
    </location>
</feature>
<dbReference type="InterPro" id="IPR006909">
    <property type="entry name" value="Rad21/Rec8_C_eu"/>
</dbReference>
<gene>
    <name evidence="7" type="ORF">BDQ12DRAFT_673293</name>
</gene>
<dbReference type="GO" id="GO:0003682">
    <property type="term" value="F:chromatin binding"/>
    <property type="evidence" value="ECO:0007669"/>
    <property type="project" value="TreeGrafter"/>
</dbReference>